<evidence type="ECO:0000256" key="6">
    <source>
        <dbReference type="ARBA" id="ARBA00022679"/>
    </source>
</evidence>
<gene>
    <name evidence="14" type="primary">CYP8</name>
    <name evidence="14" type="ORF">HK100_010026</name>
</gene>
<dbReference type="EMBL" id="JADGJH010000536">
    <property type="protein sequence ID" value="KAJ3126907.1"/>
    <property type="molecule type" value="Genomic_DNA"/>
</dbReference>
<dbReference type="SMART" id="SM00504">
    <property type="entry name" value="Ubox"/>
    <property type="match status" value="1"/>
</dbReference>
<evidence type="ECO:0000259" key="12">
    <source>
        <dbReference type="PROSITE" id="PS50072"/>
    </source>
</evidence>
<dbReference type="CDD" id="cd16663">
    <property type="entry name" value="RING-Ubox_PPIL2"/>
    <property type="match status" value="1"/>
</dbReference>
<dbReference type="InterPro" id="IPR029000">
    <property type="entry name" value="Cyclophilin-like_dom_sf"/>
</dbReference>
<organism evidence="14 15">
    <name type="scientific">Physocladia obscura</name>
    <dbReference type="NCBI Taxonomy" id="109957"/>
    <lineage>
        <taxon>Eukaryota</taxon>
        <taxon>Fungi</taxon>
        <taxon>Fungi incertae sedis</taxon>
        <taxon>Chytridiomycota</taxon>
        <taxon>Chytridiomycota incertae sedis</taxon>
        <taxon>Chytridiomycetes</taxon>
        <taxon>Chytridiales</taxon>
        <taxon>Chytriomycetaceae</taxon>
        <taxon>Physocladia</taxon>
    </lineage>
</organism>
<dbReference type="Proteomes" id="UP001211907">
    <property type="component" value="Unassembled WGS sequence"/>
</dbReference>
<evidence type="ECO:0000256" key="4">
    <source>
        <dbReference type="ARBA" id="ARBA00004123"/>
    </source>
</evidence>
<dbReference type="InterPro" id="IPR020892">
    <property type="entry name" value="Cyclophilin-type_PPIase_CS"/>
</dbReference>
<dbReference type="AlphaFoldDB" id="A0AAD5T4I5"/>
<feature type="region of interest" description="Disordered" evidence="11">
    <location>
        <begin position="509"/>
        <end position="531"/>
    </location>
</feature>
<dbReference type="GO" id="GO:0071013">
    <property type="term" value="C:catalytic step 2 spliceosome"/>
    <property type="evidence" value="ECO:0007669"/>
    <property type="project" value="TreeGrafter"/>
</dbReference>
<protein>
    <submittedName>
        <fullName evidence="14">Peptidyl-prolyl cis-trans isomerase cyp8</fullName>
    </submittedName>
</protein>
<keyword evidence="7" id="KW-0833">Ubl conjugation pathway</keyword>
<reference evidence="14" key="1">
    <citation type="submission" date="2020-05" db="EMBL/GenBank/DDBJ databases">
        <title>Phylogenomic resolution of chytrid fungi.</title>
        <authorList>
            <person name="Stajich J.E."/>
            <person name="Amses K."/>
            <person name="Simmons R."/>
            <person name="Seto K."/>
            <person name="Myers J."/>
            <person name="Bonds A."/>
            <person name="Quandt C.A."/>
            <person name="Barry K."/>
            <person name="Liu P."/>
            <person name="Grigoriev I."/>
            <person name="Longcore J.E."/>
            <person name="James T.Y."/>
        </authorList>
    </citation>
    <scope>NUCLEOTIDE SEQUENCE</scope>
    <source>
        <strain evidence="14">JEL0513</strain>
    </source>
</reference>
<dbReference type="PROSITE" id="PS00170">
    <property type="entry name" value="CSA_PPIASE_1"/>
    <property type="match status" value="1"/>
</dbReference>
<dbReference type="PANTHER" id="PTHR45625">
    <property type="entry name" value="PEPTIDYL-PROLYL CIS-TRANS ISOMERASE-RELATED"/>
    <property type="match status" value="1"/>
</dbReference>
<proteinExistence type="inferred from homology"/>
<sequence>MGKDSDKMYITHSEWATLDFGAGGFKNKKTGKDCALTLTPFDIPRCTRAGHIFDLLAIVPWIKKHGTNPVTGAPLSASDLIPLHFHKNKDGAYHDPITFKVFTDNTHIVACPSGHVFAWETIDELCVKPKSWRDLMTDEPFKRKDIITLQDPHNVSMQDINSFHYKVHEIARPLEEGEDAAAKKRREIAETINATGTTSRILAAMAPPSSTKKQPAAAAPITPSYVPKKQTSYNTAHFSDNTAAASFTSLGATAVTKNKSAVLSDTEYLVTTVKERASARIETSAGSLDVALFCDVAPRACYNFIQLAREGYYNGVSFHRVIRNFMAQTGDPTGTGRGGKSWFGYPFPDEFKNLSHDEQGILSMANKGPNTNNSQFFITFKQCKHLDGKHTIFGKVTTGIETLDNIESTLVDSSDKPKSPITVQKITILNDPFEKALNVLKGTDPTTLKKVQDAVDRKLRQEANDRIFAPKPATDVIGKYIKKDDDGDVVGEEDKKRSGGSCEDIYENAERRKKKKKSGNGEKMNFDFSSW</sequence>
<dbReference type="InterPro" id="IPR044666">
    <property type="entry name" value="Cyclophilin_A-like"/>
</dbReference>
<name>A0AAD5T4I5_9FUNG</name>
<evidence type="ECO:0000256" key="1">
    <source>
        <dbReference type="ARBA" id="ARBA00000900"/>
    </source>
</evidence>
<dbReference type="GO" id="GO:0061630">
    <property type="term" value="F:ubiquitin protein ligase activity"/>
    <property type="evidence" value="ECO:0007669"/>
    <property type="project" value="UniProtKB-EC"/>
</dbReference>
<feature type="domain" description="PPIase cyclophilin-type" evidence="12">
    <location>
        <begin position="282"/>
        <end position="428"/>
    </location>
</feature>
<evidence type="ECO:0000313" key="15">
    <source>
        <dbReference type="Proteomes" id="UP001211907"/>
    </source>
</evidence>
<accession>A0AAD5T4I5</accession>
<dbReference type="Gene3D" id="2.40.100.10">
    <property type="entry name" value="Cyclophilin-like"/>
    <property type="match status" value="1"/>
</dbReference>
<keyword evidence="8" id="KW-0697">Rotamase</keyword>
<dbReference type="GO" id="GO:0003755">
    <property type="term" value="F:peptidyl-prolyl cis-trans isomerase activity"/>
    <property type="evidence" value="ECO:0007669"/>
    <property type="project" value="UniProtKB-KW"/>
</dbReference>
<keyword evidence="10" id="KW-0539">Nucleus</keyword>
<comment type="similarity">
    <text evidence="5">Belongs to the cyclophilin-type PPIase family. PPIL2 subfamily.</text>
</comment>
<keyword evidence="15" id="KW-1185">Reference proteome</keyword>
<dbReference type="FunFam" id="2.40.100.10:FF:000014">
    <property type="entry name" value="Peptidyl-prolyl cis-trans isomerase cyp65"/>
    <property type="match status" value="1"/>
</dbReference>
<evidence type="ECO:0000256" key="5">
    <source>
        <dbReference type="ARBA" id="ARBA00007930"/>
    </source>
</evidence>
<evidence type="ECO:0000313" key="14">
    <source>
        <dbReference type="EMBL" id="KAJ3126907.1"/>
    </source>
</evidence>
<dbReference type="InterPro" id="IPR026951">
    <property type="entry name" value="PPIL2_U-box_dom"/>
</dbReference>
<dbReference type="InterPro" id="IPR013083">
    <property type="entry name" value="Znf_RING/FYVE/PHD"/>
</dbReference>
<dbReference type="InterPro" id="IPR002130">
    <property type="entry name" value="Cyclophilin-type_PPIase_dom"/>
</dbReference>
<feature type="domain" description="U-box" evidence="13">
    <location>
        <begin position="27"/>
        <end position="100"/>
    </location>
</feature>
<comment type="catalytic activity">
    <reaction evidence="1">
        <text>S-ubiquitinyl-[E2 ubiquitin-conjugating enzyme]-L-cysteine + [acceptor protein]-L-lysine = [E2 ubiquitin-conjugating enzyme]-L-cysteine + N(6)-ubiquitinyl-[acceptor protein]-L-lysine.</text>
        <dbReference type="EC" id="2.3.2.27"/>
    </reaction>
</comment>
<dbReference type="SUPFAM" id="SSF57850">
    <property type="entry name" value="RING/U-box"/>
    <property type="match status" value="1"/>
</dbReference>
<dbReference type="PROSITE" id="PS50072">
    <property type="entry name" value="CSA_PPIASE_2"/>
    <property type="match status" value="1"/>
</dbReference>
<comment type="caution">
    <text evidence="14">The sequence shown here is derived from an EMBL/GenBank/DDBJ whole genome shotgun (WGS) entry which is preliminary data.</text>
</comment>
<dbReference type="SUPFAM" id="SSF50891">
    <property type="entry name" value="Cyclophilin-like"/>
    <property type="match status" value="1"/>
</dbReference>
<dbReference type="Pfam" id="PF00160">
    <property type="entry name" value="Pro_isomerase"/>
    <property type="match status" value="1"/>
</dbReference>
<evidence type="ECO:0000256" key="10">
    <source>
        <dbReference type="ARBA" id="ARBA00023242"/>
    </source>
</evidence>
<dbReference type="Gene3D" id="3.30.40.10">
    <property type="entry name" value="Zinc/RING finger domain, C3HC4 (zinc finger)"/>
    <property type="match status" value="1"/>
</dbReference>
<evidence type="ECO:0000256" key="9">
    <source>
        <dbReference type="ARBA" id="ARBA00023235"/>
    </source>
</evidence>
<evidence type="ECO:0000256" key="11">
    <source>
        <dbReference type="SAM" id="MobiDB-lite"/>
    </source>
</evidence>
<comment type="function">
    <text evidence="3">May catalyze the cis-trans isomerization of proline imidic peptide bonds in oligopeptides thereby assisting the folding of proteins. May also function as a chaperone, playing a role in intracellular transport of proteins. May also have a protein ubiquitin ligase activity acting as an E3 ubiquitin protein ligase or as a ubiquitin-ubiquitin ligase promoting elongation of ubiquitin chains on proteins.</text>
</comment>
<comment type="catalytic activity">
    <reaction evidence="2">
        <text>[protein]-peptidylproline (omega=180) = [protein]-peptidylproline (omega=0)</text>
        <dbReference type="Rhea" id="RHEA:16237"/>
        <dbReference type="Rhea" id="RHEA-COMP:10747"/>
        <dbReference type="Rhea" id="RHEA-COMP:10748"/>
        <dbReference type="ChEBI" id="CHEBI:83833"/>
        <dbReference type="ChEBI" id="CHEBI:83834"/>
        <dbReference type="EC" id="5.2.1.8"/>
    </reaction>
</comment>
<evidence type="ECO:0000256" key="7">
    <source>
        <dbReference type="ARBA" id="ARBA00022786"/>
    </source>
</evidence>
<evidence type="ECO:0000256" key="2">
    <source>
        <dbReference type="ARBA" id="ARBA00000971"/>
    </source>
</evidence>
<dbReference type="GO" id="GO:0006457">
    <property type="term" value="P:protein folding"/>
    <property type="evidence" value="ECO:0007669"/>
    <property type="project" value="InterPro"/>
</dbReference>
<dbReference type="FunFam" id="3.30.40.10:FF:000079">
    <property type="entry name" value="Peptidyl-prolyl cis-trans isomerase 2"/>
    <property type="match status" value="1"/>
</dbReference>
<dbReference type="PANTHER" id="PTHR45625:SF1">
    <property type="entry name" value="RING-TYPE E3 UBIQUITIN-PROTEIN LIGASE PPIL2"/>
    <property type="match status" value="1"/>
</dbReference>
<keyword evidence="6" id="KW-0808">Transferase</keyword>
<keyword evidence="9 14" id="KW-0413">Isomerase</keyword>
<evidence type="ECO:0000259" key="13">
    <source>
        <dbReference type="PROSITE" id="PS51698"/>
    </source>
</evidence>
<dbReference type="InterPro" id="IPR003613">
    <property type="entry name" value="Ubox_domain"/>
</dbReference>
<dbReference type="PRINTS" id="PR00153">
    <property type="entry name" value="CSAPPISMRASE"/>
</dbReference>
<evidence type="ECO:0000256" key="3">
    <source>
        <dbReference type="ARBA" id="ARBA00003697"/>
    </source>
</evidence>
<evidence type="ECO:0000256" key="8">
    <source>
        <dbReference type="ARBA" id="ARBA00023110"/>
    </source>
</evidence>
<dbReference type="GO" id="GO:0000209">
    <property type="term" value="P:protein polyubiquitination"/>
    <property type="evidence" value="ECO:0007669"/>
    <property type="project" value="TreeGrafter"/>
</dbReference>
<dbReference type="PROSITE" id="PS51698">
    <property type="entry name" value="U_BOX"/>
    <property type="match status" value="1"/>
</dbReference>
<comment type="subcellular location">
    <subcellularLocation>
        <location evidence="4">Nucleus</location>
    </subcellularLocation>
</comment>